<evidence type="ECO:0000313" key="3">
    <source>
        <dbReference type="Proteomes" id="UP001497516"/>
    </source>
</evidence>
<reference evidence="2 3" key="1">
    <citation type="submission" date="2024-04" db="EMBL/GenBank/DDBJ databases">
        <authorList>
            <person name="Fracassetti M."/>
        </authorList>
    </citation>
    <scope>NUCLEOTIDE SEQUENCE [LARGE SCALE GENOMIC DNA]</scope>
</reference>
<dbReference type="Proteomes" id="UP001497516">
    <property type="component" value="Chromosome 6"/>
</dbReference>
<evidence type="ECO:0000259" key="1">
    <source>
        <dbReference type="Pfam" id="PF13966"/>
    </source>
</evidence>
<dbReference type="AlphaFoldDB" id="A0AAV2FEZ9"/>
<organism evidence="2 3">
    <name type="scientific">Linum trigynum</name>
    <dbReference type="NCBI Taxonomy" id="586398"/>
    <lineage>
        <taxon>Eukaryota</taxon>
        <taxon>Viridiplantae</taxon>
        <taxon>Streptophyta</taxon>
        <taxon>Embryophyta</taxon>
        <taxon>Tracheophyta</taxon>
        <taxon>Spermatophyta</taxon>
        <taxon>Magnoliopsida</taxon>
        <taxon>eudicotyledons</taxon>
        <taxon>Gunneridae</taxon>
        <taxon>Pentapetalae</taxon>
        <taxon>rosids</taxon>
        <taxon>fabids</taxon>
        <taxon>Malpighiales</taxon>
        <taxon>Linaceae</taxon>
        <taxon>Linum</taxon>
    </lineage>
</organism>
<dbReference type="Pfam" id="PF13966">
    <property type="entry name" value="zf-RVT"/>
    <property type="match status" value="1"/>
</dbReference>
<protein>
    <recommendedName>
        <fullName evidence="1">Reverse transcriptase zinc-binding domain-containing protein</fullName>
    </recommendedName>
</protein>
<name>A0AAV2FEZ9_9ROSI</name>
<keyword evidence="3" id="KW-1185">Reference proteome</keyword>
<dbReference type="InterPro" id="IPR026960">
    <property type="entry name" value="RVT-Znf"/>
</dbReference>
<feature type="domain" description="Reverse transcriptase zinc-binding" evidence="1">
    <location>
        <begin position="4"/>
        <end position="65"/>
    </location>
</feature>
<sequence>MVAPKVAWYALTWEHYCVLRHSLVSWLVIKDRIYTRDKLKLCGKVSDHSCVLCSRGHESRNQLFFMYVFQDSFAELLATSSGAVHGVLSV</sequence>
<accession>A0AAV2FEZ9</accession>
<proteinExistence type="predicted"/>
<evidence type="ECO:0000313" key="2">
    <source>
        <dbReference type="EMBL" id="CAL1396869.1"/>
    </source>
</evidence>
<gene>
    <name evidence="2" type="ORF">LTRI10_LOCUS37215</name>
</gene>
<dbReference type="EMBL" id="OZ034819">
    <property type="protein sequence ID" value="CAL1396869.1"/>
    <property type="molecule type" value="Genomic_DNA"/>
</dbReference>